<organism evidence="4 5">
    <name type="scientific">Deinococcus aerolatus</name>
    <dbReference type="NCBI Taxonomy" id="522487"/>
    <lineage>
        <taxon>Bacteria</taxon>
        <taxon>Thermotogati</taxon>
        <taxon>Deinococcota</taxon>
        <taxon>Deinococci</taxon>
        <taxon>Deinococcales</taxon>
        <taxon>Deinococcaceae</taxon>
        <taxon>Deinococcus</taxon>
    </lineage>
</organism>
<dbReference type="InterPro" id="IPR004843">
    <property type="entry name" value="Calcineurin-like_PHP"/>
</dbReference>
<feature type="domain" description="Calcineurin-like phosphoesterase" evidence="3">
    <location>
        <begin position="90"/>
        <end position="267"/>
    </location>
</feature>
<dbReference type="PANTHER" id="PTHR31302:SF31">
    <property type="entry name" value="PHOSPHODIESTERASE YAEI"/>
    <property type="match status" value="1"/>
</dbReference>
<keyword evidence="5" id="KW-1185">Reference proteome</keyword>
<reference evidence="5" key="1">
    <citation type="journal article" date="2019" name="Int. J. Syst. Evol. Microbiol.">
        <title>The Global Catalogue of Microorganisms (GCM) 10K type strain sequencing project: providing services to taxonomists for standard genome sequencing and annotation.</title>
        <authorList>
            <consortium name="The Broad Institute Genomics Platform"/>
            <consortium name="The Broad Institute Genome Sequencing Center for Infectious Disease"/>
            <person name="Wu L."/>
            <person name="Ma J."/>
        </authorList>
    </citation>
    <scope>NUCLEOTIDE SEQUENCE [LARGE SCALE GENOMIC DNA]</scope>
    <source>
        <strain evidence="5">JCM 15442</strain>
    </source>
</reference>
<keyword evidence="2" id="KW-0378">Hydrolase</keyword>
<comment type="caution">
    <text evidence="4">The sequence shown here is derived from an EMBL/GenBank/DDBJ whole genome shotgun (WGS) entry which is preliminary data.</text>
</comment>
<evidence type="ECO:0000259" key="3">
    <source>
        <dbReference type="Pfam" id="PF00149"/>
    </source>
</evidence>
<dbReference type="InterPro" id="IPR029052">
    <property type="entry name" value="Metallo-depent_PP-like"/>
</dbReference>
<evidence type="ECO:0000313" key="5">
    <source>
        <dbReference type="Proteomes" id="UP000639973"/>
    </source>
</evidence>
<dbReference type="Proteomes" id="UP000639973">
    <property type="component" value="Unassembled WGS sequence"/>
</dbReference>
<dbReference type="InterPro" id="IPR006311">
    <property type="entry name" value="TAT_signal"/>
</dbReference>
<accession>A0ABQ2FYH0</accession>
<proteinExistence type="predicted"/>
<dbReference type="EMBL" id="BMOL01000001">
    <property type="protein sequence ID" value="GGL66388.1"/>
    <property type="molecule type" value="Genomic_DNA"/>
</dbReference>
<dbReference type="InterPro" id="IPR051158">
    <property type="entry name" value="Metallophosphoesterase_sf"/>
</dbReference>
<evidence type="ECO:0000256" key="2">
    <source>
        <dbReference type="ARBA" id="ARBA00022801"/>
    </source>
</evidence>
<keyword evidence="1" id="KW-0479">Metal-binding</keyword>
<evidence type="ECO:0000313" key="4">
    <source>
        <dbReference type="EMBL" id="GGL66388.1"/>
    </source>
</evidence>
<dbReference type="PROSITE" id="PS51318">
    <property type="entry name" value="TAT"/>
    <property type="match status" value="1"/>
</dbReference>
<name>A0ABQ2FYH0_9DEIO</name>
<protein>
    <submittedName>
        <fullName evidence="4">Metallophosphoesterase</fullName>
    </submittedName>
</protein>
<dbReference type="SUPFAM" id="SSF56300">
    <property type="entry name" value="Metallo-dependent phosphatases"/>
    <property type="match status" value="1"/>
</dbReference>
<dbReference type="PANTHER" id="PTHR31302">
    <property type="entry name" value="TRANSMEMBRANE PROTEIN WITH METALLOPHOSPHOESTERASE DOMAIN-RELATED"/>
    <property type="match status" value="1"/>
</dbReference>
<evidence type="ECO:0000256" key="1">
    <source>
        <dbReference type="ARBA" id="ARBA00022723"/>
    </source>
</evidence>
<dbReference type="Pfam" id="PF00149">
    <property type="entry name" value="Metallophos"/>
    <property type="match status" value="1"/>
</dbReference>
<sequence length="330" mass="35272">MSELICGSLAPGPDLFCILLGRHCPRRGGRLRAMSASRLRGPILTRRRVLRGLAGGGLGVGLLGGVGAAQAYRFGMTRHTHALPGLTRPLRVAFLTDLHYGLFIYGGSVRAWVDAANAARPDLIVLGGDQMDYRADEPPAGLLAELRRLKAPLGVYGVWGNHDYGSVGKYHSPHYGPARDDWPQRRERLRVAYGEAGVTILRNQGRAVREDLYLAGVDDLWEGEVDLRAALAGKPGGGATLLVSHNPDLLPDLTPGIGLTLCGHTHGGQIRLPLIGAPVVPSRYGQRYAMGWVTGAHGTPAYISRGLGLSGVPLRSLCEPEVAVFALKPE</sequence>
<gene>
    <name evidence="4" type="ORF">GCM10010840_00400</name>
</gene>
<dbReference type="Gene3D" id="3.60.21.10">
    <property type="match status" value="1"/>
</dbReference>
<dbReference type="CDD" id="cd07385">
    <property type="entry name" value="MPP_YkuE_C"/>
    <property type="match status" value="1"/>
</dbReference>